<comment type="caution">
    <text evidence="6">The sequence shown here is derived from an EMBL/GenBank/DDBJ whole genome shotgun (WGS) entry which is preliminary data.</text>
</comment>
<protein>
    <submittedName>
        <fullName evidence="6">Aspartate aminotransferase family protein</fullName>
    </submittedName>
</protein>
<accession>A0ABQ1R9E3</accession>
<dbReference type="PROSITE" id="PS00600">
    <property type="entry name" value="AA_TRANSFER_CLASS_3"/>
    <property type="match status" value="1"/>
</dbReference>
<dbReference type="Gene3D" id="3.40.640.10">
    <property type="entry name" value="Type I PLP-dependent aspartate aminotransferase-like (Major domain)"/>
    <property type="match status" value="1"/>
</dbReference>
<dbReference type="InterPro" id="IPR005814">
    <property type="entry name" value="Aminotrans_3"/>
</dbReference>
<evidence type="ECO:0000256" key="5">
    <source>
        <dbReference type="RuleBase" id="RU003560"/>
    </source>
</evidence>
<dbReference type="InterPro" id="IPR015421">
    <property type="entry name" value="PyrdxlP-dep_Trfase_major"/>
</dbReference>
<comment type="similarity">
    <text evidence="5">Belongs to the class-III pyridoxal-phosphate-dependent aminotransferase family.</text>
</comment>
<dbReference type="PANTHER" id="PTHR42684:SF1">
    <property type="entry name" value="BETA-ALANINE--PYRUVATE AMINOTRANSFERASE"/>
    <property type="match status" value="1"/>
</dbReference>
<keyword evidence="7" id="KW-1185">Reference proteome</keyword>
<dbReference type="PANTHER" id="PTHR42684">
    <property type="entry name" value="ADENOSYLMETHIONINE-8-AMINO-7-OXONONANOATE AMINOTRANSFERASE"/>
    <property type="match status" value="1"/>
</dbReference>
<keyword evidence="2 6" id="KW-0032">Aminotransferase</keyword>
<gene>
    <name evidence="6" type="ORF">GCM10011357_17830</name>
</gene>
<organism evidence="6 7">
    <name type="scientific">Lacimicrobium alkaliphilum</name>
    <dbReference type="NCBI Taxonomy" id="1526571"/>
    <lineage>
        <taxon>Bacteria</taxon>
        <taxon>Pseudomonadati</taxon>
        <taxon>Pseudomonadota</taxon>
        <taxon>Gammaproteobacteria</taxon>
        <taxon>Alteromonadales</taxon>
        <taxon>Alteromonadaceae</taxon>
        <taxon>Lacimicrobium</taxon>
    </lineage>
</organism>
<dbReference type="PIRSF" id="PIRSF000521">
    <property type="entry name" value="Transaminase_4ab_Lys_Orn"/>
    <property type="match status" value="1"/>
</dbReference>
<reference evidence="7" key="1">
    <citation type="journal article" date="2019" name="Int. J. Syst. Evol. Microbiol.">
        <title>The Global Catalogue of Microorganisms (GCM) 10K type strain sequencing project: providing services to taxonomists for standard genome sequencing and annotation.</title>
        <authorList>
            <consortium name="The Broad Institute Genomics Platform"/>
            <consortium name="The Broad Institute Genome Sequencing Center for Infectious Disease"/>
            <person name="Wu L."/>
            <person name="Ma J."/>
        </authorList>
    </citation>
    <scope>NUCLEOTIDE SEQUENCE [LARGE SCALE GENOMIC DNA]</scope>
    <source>
        <strain evidence="7">CGMCC 1.12923</strain>
    </source>
</reference>
<evidence type="ECO:0000313" key="7">
    <source>
        <dbReference type="Proteomes" id="UP000614272"/>
    </source>
</evidence>
<dbReference type="Pfam" id="PF00202">
    <property type="entry name" value="Aminotran_3"/>
    <property type="match status" value="1"/>
</dbReference>
<evidence type="ECO:0000256" key="2">
    <source>
        <dbReference type="ARBA" id="ARBA00022576"/>
    </source>
</evidence>
<dbReference type="InterPro" id="IPR049704">
    <property type="entry name" value="Aminotrans_3_PPA_site"/>
</dbReference>
<dbReference type="Gene3D" id="3.90.1150.10">
    <property type="entry name" value="Aspartate Aminotransferase, domain 1"/>
    <property type="match status" value="1"/>
</dbReference>
<keyword evidence="4 5" id="KW-0663">Pyridoxal phosphate</keyword>
<dbReference type="SUPFAM" id="SSF53383">
    <property type="entry name" value="PLP-dependent transferases"/>
    <property type="match status" value="1"/>
</dbReference>
<name>A0ABQ1R9E3_9ALTE</name>
<comment type="cofactor">
    <cofactor evidence="1">
        <name>pyridoxal 5'-phosphate</name>
        <dbReference type="ChEBI" id="CHEBI:597326"/>
    </cofactor>
</comment>
<evidence type="ECO:0000256" key="3">
    <source>
        <dbReference type="ARBA" id="ARBA00022679"/>
    </source>
</evidence>
<proteinExistence type="inferred from homology"/>
<dbReference type="RefSeq" id="WP_099034310.1">
    <property type="nucleotide sequence ID" value="NZ_BMGJ01000006.1"/>
</dbReference>
<keyword evidence="3" id="KW-0808">Transferase</keyword>
<dbReference type="InterPro" id="IPR015422">
    <property type="entry name" value="PyrdxlP-dep_Trfase_small"/>
</dbReference>
<dbReference type="CDD" id="cd00610">
    <property type="entry name" value="OAT_like"/>
    <property type="match status" value="1"/>
</dbReference>
<dbReference type="GO" id="GO:0008483">
    <property type="term" value="F:transaminase activity"/>
    <property type="evidence" value="ECO:0007669"/>
    <property type="project" value="UniProtKB-KW"/>
</dbReference>
<dbReference type="InterPro" id="IPR015424">
    <property type="entry name" value="PyrdxlP-dep_Trfase"/>
</dbReference>
<evidence type="ECO:0000256" key="4">
    <source>
        <dbReference type="ARBA" id="ARBA00022898"/>
    </source>
</evidence>
<evidence type="ECO:0000313" key="6">
    <source>
        <dbReference type="EMBL" id="GGD62975.1"/>
    </source>
</evidence>
<dbReference type="EMBL" id="BMGJ01000006">
    <property type="protein sequence ID" value="GGD62975.1"/>
    <property type="molecule type" value="Genomic_DNA"/>
</dbReference>
<sequence>MSSQTKPTPESMRHHWLAFTSNRRFHQSPRLVSKAEGLFYHTPDGHKLYDSLSGLWCSPLGHGNQAIKEAITRQLDELDYAPAFNVSHPKAFELSEKLAALAPGDLDHVLYCSSGSEAADTALKLARAYWRAKGKPEKSKFIGRAKGYHGVNFGGISVGGIGPNRKSYGQTLDAYHLPHTLLAENTFSRGLPTEGDHLADALNQILEVQDASNIAAVIVEPMAGSGGVIIPSAGYLKRLRELCDKHDILLIFDEVITGFGRMGEVFGADYFNVQPDMLTCAKALTNGVVPMGAVITSQEIYQTMMDQPGDEYSIEFMHGYTYSAHPLACAAALASIEQIASPAMMEQVRALSEVFENAIHDLKGLPLVEDIRNIGLAGAVQIEMDPAHPLKRASDISARCWEKGVYVRFGGNNLSFAPPFISQPQDIHEIFARVAEAITEYAKA</sequence>
<evidence type="ECO:0000256" key="1">
    <source>
        <dbReference type="ARBA" id="ARBA00001933"/>
    </source>
</evidence>
<dbReference type="Proteomes" id="UP000614272">
    <property type="component" value="Unassembled WGS sequence"/>
</dbReference>